<dbReference type="AlphaFoldDB" id="A0A7S6REF5"/>
<feature type="transmembrane region" description="Helical" evidence="1">
    <location>
        <begin position="113"/>
        <end position="135"/>
    </location>
</feature>
<keyword evidence="1" id="KW-0812">Transmembrane</keyword>
<evidence type="ECO:0000313" key="2">
    <source>
        <dbReference type="EMBL" id="QOV23348.1"/>
    </source>
</evidence>
<feature type="transmembrane region" description="Helical" evidence="1">
    <location>
        <begin position="174"/>
        <end position="192"/>
    </location>
</feature>
<keyword evidence="1" id="KW-1133">Transmembrane helix</keyword>
<proteinExistence type="predicted"/>
<organism evidence="2 3">
    <name type="scientific">Anabaenopsis elenkinii CCIBt3563</name>
    <dbReference type="NCBI Taxonomy" id="2779889"/>
    <lineage>
        <taxon>Bacteria</taxon>
        <taxon>Bacillati</taxon>
        <taxon>Cyanobacteriota</taxon>
        <taxon>Cyanophyceae</taxon>
        <taxon>Nostocales</taxon>
        <taxon>Nodulariaceae</taxon>
        <taxon>Anabaenopsis</taxon>
    </lineage>
</organism>
<dbReference type="RefSeq" id="WP_200988896.1">
    <property type="nucleotide sequence ID" value="NZ_CP063311.1"/>
</dbReference>
<feature type="transmembrane region" description="Helical" evidence="1">
    <location>
        <begin position="6"/>
        <end position="22"/>
    </location>
</feature>
<feature type="transmembrane region" description="Helical" evidence="1">
    <location>
        <begin position="246"/>
        <end position="273"/>
    </location>
</feature>
<feature type="transmembrane region" description="Helical" evidence="1">
    <location>
        <begin position="76"/>
        <end position="104"/>
    </location>
</feature>
<dbReference type="KEGG" id="aee:IM676_03220"/>
<reference evidence="3" key="1">
    <citation type="submission" date="2020-10" db="EMBL/GenBank/DDBJ databases">
        <title>Genome-based taxonomic classification of the species Anabaenopsis elenkinii.</title>
        <authorList>
            <person name="Delbaje E."/>
            <person name="Andreote A.P.D."/>
            <person name="Pellegrinetti T.A."/>
            <person name="Cruz R.B."/>
            <person name="Branco L.H.Z."/>
            <person name="Fiore M.F."/>
        </authorList>
    </citation>
    <scope>NUCLEOTIDE SEQUENCE [LARGE SCALE GENOMIC DNA]</scope>
    <source>
        <strain evidence="3">CCIBt3563</strain>
    </source>
</reference>
<sequence length="406" mass="46027">MWSGIINALTFVIYTFLFYRCLNIRYAKLSTASMFGFVAGFVCLELQGRPEHLAPLIISIPLLAREFNASKNYSKYLSYITIGLLFILSPIPGVMYGMGVLFWLGQNKSGKKLWAEIIIAGLIAAVTSVLLIEVFCEFSTITWLTNTFLTGTHSTAPKDWFTLTSIGFFLRAPAWNFLVLIVLTLILINLCAKKQFIILIIWFLLGLYLLPYVFYYGYIGFFPLLLLMMAGKENNWLKIGNLGKKYLGIFSVIFSMLYLAVLARITLLFLLYVQYGTSFADAKLTLGRLTKELNPESESVAFLWFSHPSFVALSQPPEFFIAAAPSLVEKGLDPLLSKYEAKFNKQVKYFILPDGHLTSPPSQINQNGYKYNLVYDGWSRKRAYFMGLKLGGAIPGYQFALYQRIK</sequence>
<gene>
    <name evidence="2" type="ORF">IM676_03220</name>
</gene>
<dbReference type="Proteomes" id="UP000593846">
    <property type="component" value="Chromosome"/>
</dbReference>
<name>A0A7S6REF5_9CYAN</name>
<dbReference type="EMBL" id="CP063311">
    <property type="protein sequence ID" value="QOV23348.1"/>
    <property type="molecule type" value="Genomic_DNA"/>
</dbReference>
<keyword evidence="3" id="KW-1185">Reference proteome</keyword>
<feature type="transmembrane region" description="Helical" evidence="1">
    <location>
        <begin position="29"/>
        <end position="47"/>
    </location>
</feature>
<keyword evidence="1" id="KW-0472">Membrane</keyword>
<protein>
    <submittedName>
        <fullName evidence="2">Uncharacterized protein</fullName>
    </submittedName>
</protein>
<evidence type="ECO:0000313" key="3">
    <source>
        <dbReference type="Proteomes" id="UP000593846"/>
    </source>
</evidence>
<accession>A0A7S6REF5</accession>
<feature type="transmembrane region" description="Helical" evidence="1">
    <location>
        <begin position="199"/>
        <end position="226"/>
    </location>
</feature>
<evidence type="ECO:0000256" key="1">
    <source>
        <dbReference type="SAM" id="Phobius"/>
    </source>
</evidence>